<sequence>MGTFIFLMIAIIAVCVLLVLVILSQNPKGGGLSSTFGGGGSQMFGVQRTNDFLDKATWTLSSIICALVILATVMVPREEANATPIPATPPTSEQTETTQAPATDATPQDAPAADFQPSLPESN</sequence>
<accession>A0A383TXT2</accession>
<dbReference type="Proteomes" id="UP000262142">
    <property type="component" value="Unassembled WGS sequence"/>
</dbReference>
<dbReference type="PANTHER" id="PTHR34182:SF1">
    <property type="entry name" value="PROTEIN-EXPORT MEMBRANE PROTEIN SECG"/>
    <property type="match status" value="1"/>
</dbReference>
<dbReference type="GO" id="GO:0015450">
    <property type="term" value="F:protein-transporting ATPase activity"/>
    <property type="evidence" value="ECO:0007669"/>
    <property type="project" value="UniProtKB-UniRule"/>
</dbReference>
<dbReference type="GO" id="GO:0005886">
    <property type="term" value="C:plasma membrane"/>
    <property type="evidence" value="ECO:0007669"/>
    <property type="project" value="UniProtKB-SubCell"/>
</dbReference>
<keyword evidence="8 10" id="KW-0811">Translocation</keyword>
<gene>
    <name evidence="12" type="ORF">SAMEA104719789_00840</name>
</gene>
<evidence type="ECO:0000256" key="1">
    <source>
        <dbReference type="ARBA" id="ARBA00004651"/>
    </source>
</evidence>
<name>A0A383TXT2_9FLAO</name>
<keyword evidence="4 10" id="KW-1003">Cell membrane</keyword>
<dbReference type="GO" id="GO:0043952">
    <property type="term" value="P:protein transport by the Sec complex"/>
    <property type="evidence" value="ECO:0007669"/>
    <property type="project" value="TreeGrafter"/>
</dbReference>
<dbReference type="Pfam" id="PF03840">
    <property type="entry name" value="SecG"/>
    <property type="match status" value="1"/>
</dbReference>
<dbReference type="AlphaFoldDB" id="A0A383TXT2"/>
<evidence type="ECO:0000256" key="10">
    <source>
        <dbReference type="RuleBase" id="RU365087"/>
    </source>
</evidence>
<feature type="region of interest" description="Disordered" evidence="11">
    <location>
        <begin position="81"/>
        <end position="123"/>
    </location>
</feature>
<dbReference type="OrthoDB" id="1122493at2"/>
<reference evidence="12 13" key="1">
    <citation type="submission" date="2018-09" db="EMBL/GenBank/DDBJ databases">
        <authorList>
            <consortium name="Pathogen Informatics"/>
        </authorList>
    </citation>
    <scope>NUCLEOTIDE SEQUENCE [LARGE SCALE GENOMIC DNA]</scope>
    <source>
        <strain evidence="12 13">OH-22767</strain>
    </source>
</reference>
<evidence type="ECO:0000256" key="2">
    <source>
        <dbReference type="ARBA" id="ARBA00008445"/>
    </source>
</evidence>
<dbReference type="GO" id="GO:0009306">
    <property type="term" value="P:protein secretion"/>
    <property type="evidence" value="ECO:0007669"/>
    <property type="project" value="UniProtKB-UniRule"/>
</dbReference>
<keyword evidence="13" id="KW-1185">Reference proteome</keyword>
<evidence type="ECO:0000313" key="13">
    <source>
        <dbReference type="Proteomes" id="UP000262142"/>
    </source>
</evidence>
<keyword evidence="9 10" id="KW-0472">Membrane</keyword>
<organism evidence="12 13">
    <name type="scientific">Candidatus Ornithobacterium hominis</name>
    <dbReference type="NCBI Taxonomy" id="2497989"/>
    <lineage>
        <taxon>Bacteria</taxon>
        <taxon>Pseudomonadati</taxon>
        <taxon>Bacteroidota</taxon>
        <taxon>Flavobacteriia</taxon>
        <taxon>Flavobacteriales</taxon>
        <taxon>Weeksellaceae</taxon>
        <taxon>Ornithobacterium</taxon>
    </lineage>
</organism>
<evidence type="ECO:0000256" key="7">
    <source>
        <dbReference type="ARBA" id="ARBA00022989"/>
    </source>
</evidence>
<protein>
    <recommendedName>
        <fullName evidence="10">Protein-export membrane protein SecG</fullName>
    </recommendedName>
</protein>
<feature type="transmembrane region" description="Helical" evidence="10">
    <location>
        <begin position="56"/>
        <end position="75"/>
    </location>
</feature>
<keyword evidence="3 10" id="KW-0813">Transport</keyword>
<evidence type="ECO:0000256" key="9">
    <source>
        <dbReference type="ARBA" id="ARBA00023136"/>
    </source>
</evidence>
<keyword evidence="5 10" id="KW-0812">Transmembrane</keyword>
<dbReference type="RefSeq" id="WP_119059218.1">
    <property type="nucleotide sequence ID" value="NZ_UNSC01000003.1"/>
</dbReference>
<evidence type="ECO:0000256" key="5">
    <source>
        <dbReference type="ARBA" id="ARBA00022692"/>
    </source>
</evidence>
<keyword evidence="6 10" id="KW-0653">Protein transport</keyword>
<keyword evidence="7 10" id="KW-1133">Transmembrane helix</keyword>
<proteinExistence type="inferred from homology"/>
<feature type="transmembrane region" description="Helical" evidence="10">
    <location>
        <begin position="5"/>
        <end position="23"/>
    </location>
</feature>
<dbReference type="InterPro" id="IPR004692">
    <property type="entry name" value="SecG"/>
</dbReference>
<evidence type="ECO:0000313" key="12">
    <source>
        <dbReference type="EMBL" id="SZD72395.1"/>
    </source>
</evidence>
<evidence type="ECO:0000256" key="6">
    <source>
        <dbReference type="ARBA" id="ARBA00022927"/>
    </source>
</evidence>
<evidence type="ECO:0000256" key="4">
    <source>
        <dbReference type="ARBA" id="ARBA00022475"/>
    </source>
</evidence>
<evidence type="ECO:0000256" key="3">
    <source>
        <dbReference type="ARBA" id="ARBA00022448"/>
    </source>
</evidence>
<comment type="subcellular location">
    <subcellularLocation>
        <location evidence="1 10">Cell membrane</location>
        <topology evidence="1 10">Multi-pass membrane protein</topology>
    </subcellularLocation>
</comment>
<comment type="similarity">
    <text evidence="2 10">Belongs to the SecG family.</text>
</comment>
<dbReference type="PANTHER" id="PTHR34182">
    <property type="entry name" value="PROTEIN-EXPORT MEMBRANE PROTEIN SECG"/>
    <property type="match status" value="1"/>
</dbReference>
<dbReference type="GO" id="GO:0065002">
    <property type="term" value="P:intracellular protein transmembrane transport"/>
    <property type="evidence" value="ECO:0007669"/>
    <property type="project" value="TreeGrafter"/>
</dbReference>
<dbReference type="EMBL" id="UNSC01000003">
    <property type="protein sequence ID" value="SZD72395.1"/>
    <property type="molecule type" value="Genomic_DNA"/>
</dbReference>
<evidence type="ECO:0000256" key="11">
    <source>
        <dbReference type="SAM" id="MobiDB-lite"/>
    </source>
</evidence>
<evidence type="ECO:0000256" key="8">
    <source>
        <dbReference type="ARBA" id="ARBA00023010"/>
    </source>
</evidence>
<dbReference type="NCBIfam" id="TIGR00810">
    <property type="entry name" value="secG"/>
    <property type="match status" value="1"/>
</dbReference>
<comment type="function">
    <text evidence="10">Involved in protein export. Participates in an early event of protein translocation.</text>
</comment>